<organism evidence="2 3">
    <name type="scientific">Panagrolaimus davidi</name>
    <dbReference type="NCBI Taxonomy" id="227884"/>
    <lineage>
        <taxon>Eukaryota</taxon>
        <taxon>Metazoa</taxon>
        <taxon>Ecdysozoa</taxon>
        <taxon>Nematoda</taxon>
        <taxon>Chromadorea</taxon>
        <taxon>Rhabditida</taxon>
        <taxon>Tylenchina</taxon>
        <taxon>Panagrolaimomorpha</taxon>
        <taxon>Panagrolaimoidea</taxon>
        <taxon>Panagrolaimidae</taxon>
        <taxon>Panagrolaimus</taxon>
    </lineage>
</organism>
<evidence type="ECO:0000313" key="2">
    <source>
        <dbReference type="Proteomes" id="UP000887578"/>
    </source>
</evidence>
<feature type="compositionally biased region" description="Polar residues" evidence="1">
    <location>
        <begin position="183"/>
        <end position="192"/>
    </location>
</feature>
<feature type="compositionally biased region" description="Polar residues" evidence="1">
    <location>
        <begin position="204"/>
        <end position="225"/>
    </location>
</feature>
<proteinExistence type="predicted"/>
<feature type="region of interest" description="Disordered" evidence="1">
    <location>
        <begin position="122"/>
        <end position="236"/>
    </location>
</feature>
<dbReference type="Proteomes" id="UP000887578">
    <property type="component" value="Unplaced"/>
</dbReference>
<keyword evidence="2" id="KW-1185">Reference proteome</keyword>
<reference evidence="3" key="1">
    <citation type="submission" date="2022-11" db="UniProtKB">
        <authorList>
            <consortium name="WormBaseParasite"/>
        </authorList>
    </citation>
    <scope>IDENTIFICATION</scope>
</reference>
<feature type="compositionally biased region" description="Polar residues" evidence="1">
    <location>
        <begin position="142"/>
        <end position="160"/>
    </location>
</feature>
<name>A0A914PFJ4_9BILA</name>
<accession>A0A914PFJ4</accession>
<dbReference type="AlphaFoldDB" id="A0A914PFJ4"/>
<evidence type="ECO:0000256" key="1">
    <source>
        <dbReference type="SAM" id="MobiDB-lite"/>
    </source>
</evidence>
<evidence type="ECO:0000313" key="3">
    <source>
        <dbReference type="WBParaSite" id="PDA_v2.g14338.t1"/>
    </source>
</evidence>
<protein>
    <submittedName>
        <fullName evidence="3">Uncharacterized protein</fullName>
    </submittedName>
</protein>
<sequence>MSSQDSVILLSDSEDEEKYLKIYYHGSQDCIEVPMLANGNVLFEDITSVDSKISALVLEKGSLKRLVKPTDGCFNEPKTKWRSFKIFAVLKKESEIILNGNSSDLNHDVIYDWNMQIKSETPTTTGSLQTGFESDNPIAFPSPSNRITSIKSEPQTTSELRGNDNHEPEQPSSSRILTHKSETPTTTGSLQTAFEPDNPVALPSPSNRITSIKSEPSTTSELRGNNNHEPEQPSSSRILARSQAKLSEILPTLNSVNQFVSADAVNTSFNSIVAVNEPTNAQLSSAYNVSSSKSLKHMFCRGNLGHYKNDFGKYF</sequence>
<feature type="compositionally biased region" description="Polar residues" evidence="1">
    <location>
        <begin position="122"/>
        <end position="133"/>
    </location>
</feature>
<dbReference type="WBParaSite" id="PDA_v2.g14338.t1">
    <property type="protein sequence ID" value="PDA_v2.g14338.t1"/>
    <property type="gene ID" value="PDA_v2.g14338"/>
</dbReference>